<feature type="region of interest" description="Disordered" evidence="1">
    <location>
        <begin position="120"/>
        <end position="144"/>
    </location>
</feature>
<name>A0A6J3LSC7_9PEZI</name>
<dbReference type="SUPFAM" id="SSF46785">
    <property type="entry name" value="Winged helix' DNA-binding domain"/>
    <property type="match status" value="1"/>
</dbReference>
<protein>
    <recommendedName>
        <fullName evidence="4">Fork-head domain-containing protein</fullName>
    </recommendedName>
</protein>
<evidence type="ECO:0008006" key="4">
    <source>
        <dbReference type="Google" id="ProtNLM"/>
    </source>
</evidence>
<dbReference type="AlphaFoldDB" id="A0A6J3LSC7"/>
<dbReference type="InterPro" id="IPR036388">
    <property type="entry name" value="WH-like_DNA-bd_sf"/>
</dbReference>
<evidence type="ECO:0000313" key="2">
    <source>
        <dbReference type="Proteomes" id="UP000504637"/>
    </source>
</evidence>
<accession>A0A6J3LSC7</accession>
<dbReference type="GeneID" id="54356838"/>
<reference evidence="3" key="1">
    <citation type="submission" date="2020-01" db="EMBL/GenBank/DDBJ databases">
        <authorList>
            <consortium name="DOE Joint Genome Institute"/>
            <person name="Haridas S."/>
            <person name="Albert R."/>
            <person name="Binder M."/>
            <person name="Bloem J."/>
            <person name="Labutti K."/>
            <person name="Salamov A."/>
            <person name="Andreopoulos B."/>
            <person name="Baker S.E."/>
            <person name="Barry K."/>
            <person name="Bills G."/>
            <person name="Bluhm B.H."/>
            <person name="Cannon C."/>
            <person name="Castanera R."/>
            <person name="Culley D.E."/>
            <person name="Daum C."/>
            <person name="Ezra D."/>
            <person name="Gonzalez J.B."/>
            <person name="Henrissat B."/>
            <person name="Kuo A."/>
            <person name="Liang C."/>
            <person name="Lipzen A."/>
            <person name="Lutzoni F."/>
            <person name="Magnuson J."/>
            <person name="Mondo S."/>
            <person name="Nolan M."/>
            <person name="Ohm R."/>
            <person name="Pangilinan J."/>
            <person name="Park H.-J."/>
            <person name="Ramirez L."/>
            <person name="Alfaro M."/>
            <person name="Sun H."/>
            <person name="Tritt A."/>
            <person name="Yoshinaga Y."/>
            <person name="Zwiers L.-H."/>
            <person name="Turgeon B.G."/>
            <person name="Goodwin S.B."/>
            <person name="Spatafora J.W."/>
            <person name="Crous P.W."/>
            <person name="Grigoriev I.V."/>
        </authorList>
    </citation>
    <scope>NUCLEOTIDE SEQUENCE</scope>
    <source>
        <strain evidence="3">CBS 342.82</strain>
    </source>
</reference>
<dbReference type="RefSeq" id="XP_033455230.1">
    <property type="nucleotide sequence ID" value="XM_033599039.1"/>
</dbReference>
<sequence length="210" mass="23468">MNDESSWPQNYADEPYLISAVEYQMNTDLATLSSRSLYDPSNPHNQTTPYHSVVDQDHGLGPYYAESSQVSQMYPEPTSQNNVQYFSSLATPTAYSDSALYSQTSQSYALTNSVQAKISEGPPSVSTGTPAFTEASFNSENGTREGKEESVAKLLYCCLLEAPRHTRLLGEIYDWFIENGHSDKISHDSRTNTIRHNLSINGVRCINPFW</sequence>
<dbReference type="InterPro" id="IPR036390">
    <property type="entry name" value="WH_DNA-bd_sf"/>
</dbReference>
<reference evidence="3" key="3">
    <citation type="submission" date="2025-08" db="UniProtKB">
        <authorList>
            <consortium name="RefSeq"/>
        </authorList>
    </citation>
    <scope>IDENTIFICATION</scope>
    <source>
        <strain evidence="3">CBS 342.82</strain>
    </source>
</reference>
<evidence type="ECO:0000256" key="1">
    <source>
        <dbReference type="SAM" id="MobiDB-lite"/>
    </source>
</evidence>
<dbReference type="Proteomes" id="UP000504637">
    <property type="component" value="Unplaced"/>
</dbReference>
<reference evidence="3" key="2">
    <citation type="submission" date="2020-04" db="EMBL/GenBank/DDBJ databases">
        <authorList>
            <consortium name="NCBI Genome Project"/>
        </authorList>
    </citation>
    <scope>NUCLEOTIDE SEQUENCE</scope>
    <source>
        <strain evidence="3">CBS 342.82</strain>
    </source>
</reference>
<gene>
    <name evidence="3" type="ORF">K489DRAFT_130412</name>
</gene>
<keyword evidence="2" id="KW-1185">Reference proteome</keyword>
<proteinExistence type="predicted"/>
<evidence type="ECO:0000313" key="3">
    <source>
        <dbReference type="RefSeq" id="XP_033455230.1"/>
    </source>
</evidence>
<organism evidence="3">
    <name type="scientific">Dissoconium aciculare CBS 342.82</name>
    <dbReference type="NCBI Taxonomy" id="1314786"/>
    <lineage>
        <taxon>Eukaryota</taxon>
        <taxon>Fungi</taxon>
        <taxon>Dikarya</taxon>
        <taxon>Ascomycota</taxon>
        <taxon>Pezizomycotina</taxon>
        <taxon>Dothideomycetes</taxon>
        <taxon>Dothideomycetidae</taxon>
        <taxon>Mycosphaerellales</taxon>
        <taxon>Dissoconiaceae</taxon>
        <taxon>Dissoconium</taxon>
    </lineage>
</organism>
<feature type="compositionally biased region" description="Polar residues" evidence="1">
    <location>
        <begin position="124"/>
        <end position="141"/>
    </location>
</feature>
<dbReference type="Gene3D" id="1.10.10.10">
    <property type="entry name" value="Winged helix-like DNA-binding domain superfamily/Winged helix DNA-binding domain"/>
    <property type="match status" value="1"/>
</dbReference>